<protein>
    <recommendedName>
        <fullName evidence="3">DUF559 domain-containing protein</fullName>
    </recommendedName>
</protein>
<keyword evidence="2" id="KW-1185">Reference proteome</keyword>
<evidence type="ECO:0000313" key="1">
    <source>
        <dbReference type="EMBL" id="GIG72184.1"/>
    </source>
</evidence>
<evidence type="ECO:0008006" key="3">
    <source>
        <dbReference type="Google" id="ProtNLM"/>
    </source>
</evidence>
<name>A0A8J3PKI3_9ACTN</name>
<sequence>MAYPARSASSTGHGGVIHRVSDDCAPVAMLDRVPRPPRRPAPLAGTLFLGRDAVASGLLTPADLRSKAWQQVLRGIYADATITPTHGLRCLAVTRFILPPGGAIAGRSAAYLYGVPLVGADEPVDVLVPYGVDVRPAGVRAHHTPVDSSDLRILRDIPVTTPTRTCFDLAQWAAGLVEAVVMIDALASRRVVSVPELETYARERAGQRGWRRLLDAALLADAGAASPPESRLRVRLVRAGLPRPQTQVVITRGGRFVARSDLGWPEYQVAVEYDGVWHAESSTQIHADRRRLNDIVATGWVVLHVTAKRLRDDFDGFVRELRAVLRARGAL</sequence>
<gene>
    <name evidence="1" type="ORF">Pfl04_05880</name>
</gene>
<accession>A0A8J3PKI3</accession>
<proteinExistence type="predicted"/>
<comment type="caution">
    <text evidence="1">The sequence shown here is derived from an EMBL/GenBank/DDBJ whole genome shotgun (WGS) entry which is preliminary data.</text>
</comment>
<dbReference type="EMBL" id="BONU01000003">
    <property type="protein sequence ID" value="GIG72184.1"/>
    <property type="molecule type" value="Genomic_DNA"/>
</dbReference>
<dbReference type="Gene3D" id="3.40.960.10">
    <property type="entry name" value="VSR Endonuclease"/>
    <property type="match status" value="1"/>
</dbReference>
<dbReference type="InterPro" id="IPR011335">
    <property type="entry name" value="Restrct_endonuc-II-like"/>
</dbReference>
<dbReference type="Proteomes" id="UP000653674">
    <property type="component" value="Unassembled WGS sequence"/>
</dbReference>
<dbReference type="SUPFAM" id="SSF52980">
    <property type="entry name" value="Restriction endonuclease-like"/>
    <property type="match status" value="1"/>
</dbReference>
<reference evidence="1" key="1">
    <citation type="submission" date="2021-01" db="EMBL/GenBank/DDBJ databases">
        <title>Whole genome shotgun sequence of Planosporangium flavigriseum NBRC 105377.</title>
        <authorList>
            <person name="Komaki H."/>
            <person name="Tamura T."/>
        </authorList>
    </citation>
    <scope>NUCLEOTIDE SEQUENCE</scope>
    <source>
        <strain evidence="1">NBRC 105377</strain>
    </source>
</reference>
<evidence type="ECO:0000313" key="2">
    <source>
        <dbReference type="Proteomes" id="UP000653674"/>
    </source>
</evidence>
<organism evidence="1 2">
    <name type="scientific">Planosporangium flavigriseum</name>
    <dbReference type="NCBI Taxonomy" id="373681"/>
    <lineage>
        <taxon>Bacteria</taxon>
        <taxon>Bacillati</taxon>
        <taxon>Actinomycetota</taxon>
        <taxon>Actinomycetes</taxon>
        <taxon>Micromonosporales</taxon>
        <taxon>Micromonosporaceae</taxon>
        <taxon>Planosporangium</taxon>
    </lineage>
</organism>
<dbReference type="AlphaFoldDB" id="A0A8J3PKI3"/>